<dbReference type="InterPro" id="IPR025355">
    <property type="entry name" value="DUF4259"/>
</dbReference>
<dbReference type="Proteomes" id="UP000693672">
    <property type="component" value="Unassembled WGS sequence"/>
</dbReference>
<evidence type="ECO:0000313" key="2">
    <source>
        <dbReference type="Proteomes" id="UP000693672"/>
    </source>
</evidence>
<dbReference type="AlphaFoldDB" id="A0A916K890"/>
<name>A0A916K890_9BACL</name>
<comment type="caution">
    <text evidence="1">The sequence shown here is derived from an EMBL/GenBank/DDBJ whole genome shotgun (WGS) entry which is preliminary data.</text>
</comment>
<sequence length="148" mass="16676">MGAWGHGFFENDDVLDWKAELLETSGTDVIEEVLNEVLLQEYVEGDIAAQALGAAEIIAALNGKAGKEILEKNSYVSDLVEWIRSNEGKGKNLKGIAVKAVKKIRTESELRELWEETDEYKAWTEIVKDLENRLNDKNFFNKLFGNKG</sequence>
<reference evidence="1" key="1">
    <citation type="submission" date="2021-06" db="EMBL/GenBank/DDBJ databases">
        <authorList>
            <person name="Criscuolo A."/>
        </authorList>
    </citation>
    <scope>NUCLEOTIDE SEQUENCE</scope>
    <source>
        <strain evidence="1">CIP111600</strain>
    </source>
</reference>
<dbReference type="EMBL" id="CAJVAS010000077">
    <property type="protein sequence ID" value="CAG7652752.1"/>
    <property type="molecule type" value="Genomic_DNA"/>
</dbReference>
<organism evidence="1 2">
    <name type="scientific">Paenibacillus solanacearum</name>
    <dbReference type="NCBI Taxonomy" id="2048548"/>
    <lineage>
        <taxon>Bacteria</taxon>
        <taxon>Bacillati</taxon>
        <taxon>Bacillota</taxon>
        <taxon>Bacilli</taxon>
        <taxon>Bacillales</taxon>
        <taxon>Paenibacillaceae</taxon>
        <taxon>Paenibacillus</taxon>
    </lineage>
</organism>
<proteinExistence type="predicted"/>
<keyword evidence="2" id="KW-1185">Reference proteome</keyword>
<gene>
    <name evidence="1" type="ORF">PAESOLCIP111_06618</name>
</gene>
<dbReference type="Pfam" id="PF14078">
    <property type="entry name" value="DUF4259"/>
    <property type="match status" value="1"/>
</dbReference>
<evidence type="ECO:0008006" key="3">
    <source>
        <dbReference type="Google" id="ProtNLM"/>
    </source>
</evidence>
<protein>
    <recommendedName>
        <fullName evidence="3">DUF4259 domain-containing protein</fullName>
    </recommendedName>
</protein>
<evidence type="ECO:0000313" key="1">
    <source>
        <dbReference type="EMBL" id="CAG7652752.1"/>
    </source>
</evidence>
<accession>A0A916K890</accession>
<dbReference type="RefSeq" id="WP_218096263.1">
    <property type="nucleotide sequence ID" value="NZ_CAJVAS010000077.1"/>
</dbReference>